<comment type="caution">
    <text evidence="2">The sequence shown here is derived from an EMBL/GenBank/DDBJ whole genome shotgun (WGS) entry which is preliminary data.</text>
</comment>
<feature type="transmembrane region" description="Helical" evidence="1">
    <location>
        <begin position="128"/>
        <end position="145"/>
    </location>
</feature>
<keyword evidence="3" id="KW-1185">Reference proteome</keyword>
<keyword evidence="1" id="KW-0472">Membrane</keyword>
<dbReference type="InterPro" id="IPR021840">
    <property type="entry name" value="DUF3433"/>
</dbReference>
<dbReference type="Pfam" id="PF11915">
    <property type="entry name" value="DUF3433"/>
    <property type="match status" value="1"/>
</dbReference>
<gene>
    <name evidence="2" type="ORF">CCHLO57077_00015126</name>
</gene>
<proteinExistence type="predicted"/>
<accession>A0AA35LPE4</accession>
<dbReference type="AlphaFoldDB" id="A0AA35LPE4"/>
<keyword evidence="1" id="KW-1133">Transmembrane helix</keyword>
<sequence>MNATKMLEPWALGCSLLLASSKQNRDYRLFNHGDGNLTIWYRNPTTILGFMTVMTSDKHALQENYSKKPDGLFRWGRSNSSPVILRPHLRLIFILYDIGLITGLLVALRVSQKSDGLATVSSNQYISFLWRVVPAVAMFLVASYANTVDSEIRDLAILSSLSIKNCSAVQLDMSLHDMLRFRALYPSMLMRVYSLTISQCLAAICALLITISSLLFNVQKSSGSISTEVQPKSWFGIPADNTTDRNVSLDAIASLVLSHNLSNFTYPKSTYADLLFQTIQEAGFNQTLDQANSATFEVPAAKLLPVCNPIPLQDLSISIYEDPIANTPESETESLSFAVAIKREYNCSSPM</sequence>
<feature type="transmembrane region" description="Helical" evidence="1">
    <location>
        <begin position="192"/>
        <end position="216"/>
    </location>
</feature>
<organism evidence="2 3">
    <name type="scientific">Clonostachys chloroleuca</name>
    <dbReference type="NCBI Taxonomy" id="1926264"/>
    <lineage>
        <taxon>Eukaryota</taxon>
        <taxon>Fungi</taxon>
        <taxon>Dikarya</taxon>
        <taxon>Ascomycota</taxon>
        <taxon>Pezizomycotina</taxon>
        <taxon>Sordariomycetes</taxon>
        <taxon>Hypocreomycetidae</taxon>
        <taxon>Hypocreales</taxon>
        <taxon>Bionectriaceae</taxon>
        <taxon>Clonostachys</taxon>
    </lineage>
</organism>
<dbReference type="EMBL" id="CABFNP030000456">
    <property type="protein sequence ID" value="CAI6018972.1"/>
    <property type="molecule type" value="Genomic_DNA"/>
</dbReference>
<protein>
    <submittedName>
        <fullName evidence="2">Uncharacterized protein</fullName>
    </submittedName>
</protein>
<feature type="transmembrane region" description="Helical" evidence="1">
    <location>
        <begin position="89"/>
        <end position="108"/>
    </location>
</feature>
<name>A0AA35LPE4_9HYPO</name>
<reference evidence="2" key="1">
    <citation type="submission" date="2023-01" db="EMBL/GenBank/DDBJ databases">
        <authorList>
            <person name="Piombo E."/>
        </authorList>
    </citation>
    <scope>NUCLEOTIDE SEQUENCE</scope>
</reference>
<evidence type="ECO:0000313" key="2">
    <source>
        <dbReference type="EMBL" id="CAI6018972.1"/>
    </source>
</evidence>
<evidence type="ECO:0000313" key="3">
    <source>
        <dbReference type="Proteomes" id="UP001160390"/>
    </source>
</evidence>
<evidence type="ECO:0000256" key="1">
    <source>
        <dbReference type="SAM" id="Phobius"/>
    </source>
</evidence>
<dbReference type="Proteomes" id="UP001160390">
    <property type="component" value="Unassembled WGS sequence"/>
</dbReference>
<keyword evidence="1" id="KW-0812">Transmembrane</keyword>